<comment type="pathway">
    <text evidence="2">Carbohydrate degradation.</text>
</comment>
<dbReference type="InterPro" id="IPR050262">
    <property type="entry name" value="Ribose-5P_isomerase"/>
</dbReference>
<reference evidence="5" key="1">
    <citation type="journal article" date="2015" name="Proc. Natl. Acad. Sci. U.S.A.">
        <title>Networks of energetic and metabolic interactions define dynamics in microbial communities.</title>
        <authorList>
            <person name="Embree M."/>
            <person name="Liu J.K."/>
            <person name="Al-Bassam M.M."/>
            <person name="Zengler K."/>
        </authorList>
    </citation>
    <scope>NUCLEOTIDE SEQUENCE</scope>
</reference>
<proteinExistence type="inferred from homology"/>
<accession>A0A0W8FYK7</accession>
<dbReference type="Gene3D" id="3.30.70.260">
    <property type="match status" value="1"/>
</dbReference>
<dbReference type="FunFam" id="3.40.50.1360:FF:000001">
    <property type="entry name" value="Ribose-5-phosphate isomerase A"/>
    <property type="match status" value="1"/>
</dbReference>
<dbReference type="Gene3D" id="3.40.50.1360">
    <property type="match status" value="1"/>
</dbReference>
<dbReference type="InterPro" id="IPR037171">
    <property type="entry name" value="NagB/RpiA_transferase-like"/>
</dbReference>
<comment type="caution">
    <text evidence="5">The sequence shown here is derived from an EMBL/GenBank/DDBJ whole genome shotgun (WGS) entry which is preliminary data.</text>
</comment>
<protein>
    <recommendedName>
        <fullName evidence="3">ribose-5-phosphate isomerase</fullName>
        <ecNumber evidence="3">5.3.1.6</ecNumber>
    </recommendedName>
</protein>
<evidence type="ECO:0000256" key="4">
    <source>
        <dbReference type="ARBA" id="ARBA00023235"/>
    </source>
</evidence>
<organism evidence="5">
    <name type="scientific">hydrocarbon metagenome</name>
    <dbReference type="NCBI Taxonomy" id="938273"/>
    <lineage>
        <taxon>unclassified sequences</taxon>
        <taxon>metagenomes</taxon>
        <taxon>ecological metagenomes</taxon>
    </lineage>
</organism>
<evidence type="ECO:0000256" key="2">
    <source>
        <dbReference type="ARBA" id="ARBA00004921"/>
    </source>
</evidence>
<evidence type="ECO:0000313" key="5">
    <source>
        <dbReference type="EMBL" id="KUG25949.1"/>
    </source>
</evidence>
<dbReference type="AlphaFoldDB" id="A0A0W8FYK7"/>
<dbReference type="SUPFAM" id="SSF75445">
    <property type="entry name" value="D-ribose-5-phosphate isomerase (RpiA), lid domain"/>
    <property type="match status" value="1"/>
</dbReference>
<dbReference type="NCBIfam" id="NF001924">
    <property type="entry name" value="PRK00702.1"/>
    <property type="match status" value="1"/>
</dbReference>
<dbReference type="GO" id="GO:0004751">
    <property type="term" value="F:ribose-5-phosphate isomerase activity"/>
    <property type="evidence" value="ECO:0007669"/>
    <property type="project" value="UniProtKB-EC"/>
</dbReference>
<dbReference type="InterPro" id="IPR020672">
    <property type="entry name" value="Ribose5P_isomerase_typA_subgr"/>
</dbReference>
<dbReference type="GO" id="GO:0009052">
    <property type="term" value="P:pentose-phosphate shunt, non-oxidative branch"/>
    <property type="evidence" value="ECO:0007669"/>
    <property type="project" value="InterPro"/>
</dbReference>
<comment type="catalytic activity">
    <reaction evidence="1">
        <text>aldehydo-D-ribose 5-phosphate = D-ribulose 5-phosphate</text>
        <dbReference type="Rhea" id="RHEA:14657"/>
        <dbReference type="ChEBI" id="CHEBI:58121"/>
        <dbReference type="ChEBI" id="CHEBI:58273"/>
        <dbReference type="EC" id="5.3.1.6"/>
    </reaction>
</comment>
<dbReference type="InterPro" id="IPR004788">
    <property type="entry name" value="Ribose5P_isomerase_type_A"/>
</dbReference>
<dbReference type="NCBIfam" id="TIGR00021">
    <property type="entry name" value="rpiA"/>
    <property type="match status" value="1"/>
</dbReference>
<evidence type="ECO:0000256" key="3">
    <source>
        <dbReference type="ARBA" id="ARBA00011959"/>
    </source>
</evidence>
<keyword evidence="4 5" id="KW-0413">Isomerase</keyword>
<gene>
    <name evidence="5" type="ORF">ASZ90_004222</name>
</gene>
<evidence type="ECO:0000256" key="1">
    <source>
        <dbReference type="ARBA" id="ARBA00001713"/>
    </source>
</evidence>
<dbReference type="CDD" id="cd01398">
    <property type="entry name" value="RPI_A"/>
    <property type="match status" value="1"/>
</dbReference>
<dbReference type="SUPFAM" id="SSF100950">
    <property type="entry name" value="NagB/RpiA/CoA transferase-like"/>
    <property type="match status" value="1"/>
</dbReference>
<dbReference type="PANTHER" id="PTHR43748">
    <property type="entry name" value="RIBOSE-5-PHOSPHATE ISOMERASE 3, CHLOROPLASTIC-RELATED"/>
    <property type="match status" value="1"/>
</dbReference>
<name>A0A0W8FYK7_9ZZZZ</name>
<dbReference type="EMBL" id="LNQE01000567">
    <property type="protein sequence ID" value="KUG25949.1"/>
    <property type="molecule type" value="Genomic_DNA"/>
</dbReference>
<dbReference type="Pfam" id="PF06026">
    <property type="entry name" value="Rib_5-P_isom_A"/>
    <property type="match status" value="1"/>
</dbReference>
<dbReference type="EC" id="5.3.1.6" evidence="3"/>
<sequence length="230" mass="24833">MINLTELKKQAAEKAVEQIKSGMVVGLGSGSTAYFAIKKIGELLQSGNLKNIVGIPTSNTTEELSISLGIPLASFENIQEIDLTIDGADEVDEELNLIKGGGGALLREKVVAQASKREIIVVDESKISKQLGEKWHVPVEVLKFSFQLEKRFLESLGASVVLRKADDGNPYVTDENNYILDANFGIISSPGDLARKLEARAGIVEHGLFIDLVSEIIVASTTGIRIISKK</sequence>
<dbReference type="HAMAP" id="MF_00170">
    <property type="entry name" value="Rib_5P_isom_A"/>
    <property type="match status" value="1"/>
</dbReference>
<dbReference type="PANTHER" id="PTHR43748:SF3">
    <property type="entry name" value="RIBOSE-5-PHOSPHATE ISOMERASE 3, CHLOROPLASTIC-RELATED"/>
    <property type="match status" value="1"/>
</dbReference>